<dbReference type="Pfam" id="PF13561">
    <property type="entry name" value="adh_short_C2"/>
    <property type="match status" value="1"/>
</dbReference>
<comment type="caution">
    <text evidence="3">The sequence shown here is derived from an EMBL/GenBank/DDBJ whole genome shotgun (WGS) entry which is preliminary data.</text>
</comment>
<evidence type="ECO:0000313" key="3">
    <source>
        <dbReference type="EMBL" id="TDK52622.1"/>
    </source>
</evidence>
<dbReference type="InterPro" id="IPR036291">
    <property type="entry name" value="NAD(P)-bd_dom_sf"/>
</dbReference>
<dbReference type="PANTHER" id="PTHR24321">
    <property type="entry name" value="DEHYDROGENASES, SHORT CHAIN"/>
    <property type="match status" value="1"/>
</dbReference>
<dbReference type="PANTHER" id="PTHR24321:SF15">
    <property type="entry name" value="OXIDOREDUCTASE UCPA"/>
    <property type="match status" value="1"/>
</dbReference>
<dbReference type="PROSITE" id="PS00061">
    <property type="entry name" value="ADH_SHORT"/>
    <property type="match status" value="1"/>
</dbReference>
<protein>
    <submittedName>
        <fullName evidence="3">SDR family oxidoreductase</fullName>
    </submittedName>
</protein>
<dbReference type="EMBL" id="SMUV01000036">
    <property type="protein sequence ID" value="TDK52622.1"/>
    <property type="molecule type" value="Genomic_DNA"/>
</dbReference>
<name>A0A4R5VH45_9RHOB</name>
<accession>A0A4R5VH45</accession>
<organism evidence="3 4">
    <name type="scientific">Antarcticimicrobium luteum</name>
    <dbReference type="NCBI Taxonomy" id="2547397"/>
    <lineage>
        <taxon>Bacteria</taxon>
        <taxon>Pseudomonadati</taxon>
        <taxon>Pseudomonadota</taxon>
        <taxon>Alphaproteobacteria</taxon>
        <taxon>Rhodobacterales</taxon>
        <taxon>Paracoccaceae</taxon>
        <taxon>Antarcticimicrobium</taxon>
    </lineage>
</organism>
<evidence type="ECO:0000313" key="4">
    <source>
        <dbReference type="Proteomes" id="UP000295301"/>
    </source>
</evidence>
<evidence type="ECO:0000256" key="2">
    <source>
        <dbReference type="ARBA" id="ARBA00023002"/>
    </source>
</evidence>
<gene>
    <name evidence="3" type="ORF">E1832_01560</name>
</gene>
<dbReference type="GO" id="GO:0016491">
    <property type="term" value="F:oxidoreductase activity"/>
    <property type="evidence" value="ECO:0007669"/>
    <property type="project" value="UniProtKB-KW"/>
</dbReference>
<dbReference type="AlphaFoldDB" id="A0A4R5VH45"/>
<dbReference type="PRINTS" id="PR00080">
    <property type="entry name" value="SDRFAMILY"/>
</dbReference>
<evidence type="ECO:0000256" key="1">
    <source>
        <dbReference type="ARBA" id="ARBA00006484"/>
    </source>
</evidence>
<dbReference type="PRINTS" id="PR00081">
    <property type="entry name" value="GDHRDH"/>
</dbReference>
<dbReference type="Proteomes" id="UP000295301">
    <property type="component" value="Unassembled WGS sequence"/>
</dbReference>
<dbReference type="InterPro" id="IPR020904">
    <property type="entry name" value="Sc_DH/Rdtase_CS"/>
</dbReference>
<reference evidence="3 4" key="1">
    <citation type="submission" date="2019-03" db="EMBL/GenBank/DDBJ databases">
        <title>Ruegeria lutea sp. nov., a novel strain, isolated from marine sediment, the Masan Bay, South Korea.</title>
        <authorList>
            <person name="Kim J."/>
            <person name="Kim D.-Y."/>
            <person name="Lee S.-S."/>
        </authorList>
    </citation>
    <scope>NUCLEOTIDE SEQUENCE [LARGE SCALE GENOMIC DNA]</scope>
    <source>
        <strain evidence="3 4">318-1</strain>
    </source>
</reference>
<proteinExistence type="inferred from homology"/>
<keyword evidence="4" id="KW-1185">Reference proteome</keyword>
<dbReference type="InterPro" id="IPR002347">
    <property type="entry name" value="SDR_fam"/>
</dbReference>
<sequence length="117" mass="12312">MGPDGGSIVNISSLAGLRASKGIAYVGTKWAVRGMTKTAARELGPRGIRVNSIHPGIILTPMLDAWSDEDLKTRTAQVPLGRAGLPEDVVHIVLFLLSDFSRYISGAEIAIDGGLSV</sequence>
<keyword evidence="2" id="KW-0560">Oxidoreductase</keyword>
<dbReference type="Gene3D" id="3.40.50.720">
    <property type="entry name" value="NAD(P)-binding Rossmann-like Domain"/>
    <property type="match status" value="1"/>
</dbReference>
<dbReference type="SUPFAM" id="SSF51735">
    <property type="entry name" value="NAD(P)-binding Rossmann-fold domains"/>
    <property type="match status" value="1"/>
</dbReference>
<dbReference type="RefSeq" id="WP_133357984.1">
    <property type="nucleotide sequence ID" value="NZ_SMUV01000036.1"/>
</dbReference>
<comment type="similarity">
    <text evidence="1">Belongs to the short-chain dehydrogenases/reductases (SDR) family.</text>
</comment>
<dbReference type="OrthoDB" id="9804774at2"/>